<keyword evidence="5" id="KW-0407">Ion channel</keyword>
<dbReference type="SUPFAM" id="SSF90112">
    <property type="entry name" value="Neurotransmitter-gated ion-channel transmembrane pore"/>
    <property type="match status" value="1"/>
</dbReference>
<dbReference type="EnsemblMetazoa" id="G21479.13">
    <property type="protein sequence ID" value="G21479.13:cds"/>
    <property type="gene ID" value="G21479"/>
</dbReference>
<keyword evidence="5" id="KW-0732">Signal</keyword>
<dbReference type="GO" id="GO:0004888">
    <property type="term" value="F:transmembrane signaling receptor activity"/>
    <property type="evidence" value="ECO:0007669"/>
    <property type="project" value="InterPro"/>
</dbReference>
<evidence type="ECO:0000259" key="7">
    <source>
        <dbReference type="Pfam" id="PF02932"/>
    </source>
</evidence>
<feature type="transmembrane region" description="Helical" evidence="5">
    <location>
        <begin position="445"/>
        <end position="465"/>
    </location>
</feature>
<dbReference type="CDD" id="cd18997">
    <property type="entry name" value="LGIC_ECD_nAChR"/>
    <property type="match status" value="1"/>
</dbReference>
<dbReference type="Pfam" id="PF02931">
    <property type="entry name" value="Neur_chan_LBD"/>
    <property type="match status" value="1"/>
</dbReference>
<comment type="similarity">
    <text evidence="5">Belongs to the ligand-gated ion channel (TC 1.A.9) family.</text>
</comment>
<keyword evidence="9" id="KW-1185">Reference proteome</keyword>
<dbReference type="FunFam" id="1.20.58.390:FF:000043">
    <property type="entry name" value="AcetylCholine Receptor"/>
    <property type="match status" value="1"/>
</dbReference>
<evidence type="ECO:0000313" key="9">
    <source>
        <dbReference type="Proteomes" id="UP000005408"/>
    </source>
</evidence>
<dbReference type="InterPro" id="IPR006202">
    <property type="entry name" value="Neur_chan_lig-bd"/>
</dbReference>
<protein>
    <recommendedName>
        <fullName evidence="10">Neuronal acetylcholine receptor subunit alpha-10</fullName>
    </recommendedName>
</protein>
<evidence type="ECO:0008006" key="10">
    <source>
        <dbReference type="Google" id="ProtNLM"/>
    </source>
</evidence>
<dbReference type="CDD" id="cd19051">
    <property type="entry name" value="LGIC_TM_cation"/>
    <property type="match status" value="1"/>
</dbReference>
<feature type="transmembrane region" description="Helical" evidence="5">
    <location>
        <begin position="274"/>
        <end position="292"/>
    </location>
</feature>
<organism evidence="8 9">
    <name type="scientific">Magallana gigas</name>
    <name type="common">Pacific oyster</name>
    <name type="synonym">Crassostrea gigas</name>
    <dbReference type="NCBI Taxonomy" id="29159"/>
    <lineage>
        <taxon>Eukaryota</taxon>
        <taxon>Metazoa</taxon>
        <taxon>Spiralia</taxon>
        <taxon>Lophotrochozoa</taxon>
        <taxon>Mollusca</taxon>
        <taxon>Bivalvia</taxon>
        <taxon>Autobranchia</taxon>
        <taxon>Pteriomorphia</taxon>
        <taxon>Ostreida</taxon>
        <taxon>Ostreoidea</taxon>
        <taxon>Ostreidae</taxon>
        <taxon>Magallana</taxon>
    </lineage>
</organism>
<keyword evidence="5" id="KW-0813">Transport</keyword>
<keyword evidence="3 5" id="KW-1133">Transmembrane helix</keyword>
<dbReference type="RefSeq" id="XP_011450862.2">
    <property type="nucleotide sequence ID" value="XM_011452560.4"/>
</dbReference>
<dbReference type="Proteomes" id="UP000005408">
    <property type="component" value="Unassembled WGS sequence"/>
</dbReference>
<dbReference type="PROSITE" id="PS00236">
    <property type="entry name" value="NEUROTR_ION_CHANNEL"/>
    <property type="match status" value="1"/>
</dbReference>
<dbReference type="EnsemblMetazoa" id="G21479.9">
    <property type="protein sequence ID" value="G21479.9:cds"/>
    <property type="gene ID" value="G21479"/>
</dbReference>
<evidence type="ECO:0000256" key="1">
    <source>
        <dbReference type="ARBA" id="ARBA00004141"/>
    </source>
</evidence>
<dbReference type="GeneID" id="105344716"/>
<dbReference type="OrthoDB" id="5975154at2759"/>
<dbReference type="EnsemblMetazoa" id="G21479.7">
    <property type="protein sequence ID" value="G21479.7:cds"/>
    <property type="gene ID" value="G21479"/>
</dbReference>
<dbReference type="EnsemblMetazoa" id="G21479.4">
    <property type="protein sequence ID" value="G21479.4:cds"/>
    <property type="gene ID" value="G21479"/>
</dbReference>
<reference evidence="8" key="1">
    <citation type="submission" date="2022-08" db="UniProtKB">
        <authorList>
            <consortium name="EnsemblMetazoa"/>
        </authorList>
    </citation>
    <scope>IDENTIFICATION</scope>
    <source>
        <strain evidence="8">05x7-T-G4-1.051#20</strain>
    </source>
</reference>
<evidence type="ECO:0000256" key="5">
    <source>
        <dbReference type="RuleBase" id="RU000687"/>
    </source>
</evidence>
<keyword evidence="4 5" id="KW-0472">Membrane</keyword>
<dbReference type="SUPFAM" id="SSF63712">
    <property type="entry name" value="Nicotinic receptor ligand binding domain-like"/>
    <property type="match status" value="1"/>
</dbReference>
<dbReference type="InterPro" id="IPR036734">
    <property type="entry name" value="Neur_chan_lig-bd_sf"/>
</dbReference>
<dbReference type="EnsemblMetazoa" id="G21479.5">
    <property type="protein sequence ID" value="G21479.5:cds"/>
    <property type="gene ID" value="G21479"/>
</dbReference>
<comment type="subcellular location">
    <subcellularLocation>
        <location evidence="1">Membrane</location>
        <topology evidence="1">Multi-pass membrane protein</topology>
    </subcellularLocation>
</comment>
<dbReference type="EnsemblMetazoa" id="G21479.14">
    <property type="protein sequence ID" value="G21479.14:cds"/>
    <property type="gene ID" value="G21479"/>
</dbReference>
<dbReference type="InterPro" id="IPR006201">
    <property type="entry name" value="Neur_channel"/>
</dbReference>
<dbReference type="InterPro" id="IPR038050">
    <property type="entry name" value="Neuro_actylchol_rec"/>
</dbReference>
<evidence type="ECO:0000256" key="4">
    <source>
        <dbReference type="ARBA" id="ARBA00023136"/>
    </source>
</evidence>
<dbReference type="PRINTS" id="PR00252">
    <property type="entry name" value="NRIONCHANNEL"/>
</dbReference>
<dbReference type="GO" id="GO:0005230">
    <property type="term" value="F:extracellular ligand-gated monoatomic ion channel activity"/>
    <property type="evidence" value="ECO:0007669"/>
    <property type="project" value="InterPro"/>
</dbReference>
<dbReference type="Gene3D" id="1.20.58.390">
    <property type="entry name" value="Neurotransmitter-gated ion-channel transmembrane domain"/>
    <property type="match status" value="1"/>
</dbReference>
<evidence type="ECO:0000256" key="3">
    <source>
        <dbReference type="ARBA" id="ARBA00022989"/>
    </source>
</evidence>
<feature type="signal peptide" evidence="5">
    <location>
        <begin position="1"/>
        <end position="27"/>
    </location>
</feature>
<dbReference type="EnsemblMetazoa" id="G21479.12">
    <property type="protein sequence ID" value="G21479.12:cds"/>
    <property type="gene ID" value="G21479"/>
</dbReference>
<dbReference type="EnsemblMetazoa" id="G21479.2">
    <property type="protein sequence ID" value="G21479.2:cds"/>
    <property type="gene ID" value="G21479"/>
</dbReference>
<feature type="transmembrane region" description="Helical" evidence="5">
    <location>
        <begin position="304"/>
        <end position="331"/>
    </location>
</feature>
<dbReference type="EnsemblMetazoa" id="G21479.3">
    <property type="protein sequence ID" value="G21479.3:cds"/>
    <property type="gene ID" value="G21479"/>
</dbReference>
<evidence type="ECO:0000259" key="6">
    <source>
        <dbReference type="Pfam" id="PF02931"/>
    </source>
</evidence>
<dbReference type="InterPro" id="IPR036719">
    <property type="entry name" value="Neuro-gated_channel_TM_sf"/>
</dbReference>
<dbReference type="AlphaFoldDB" id="A0A8W8JZH9"/>
<dbReference type="Gene3D" id="2.70.170.10">
    <property type="entry name" value="Neurotransmitter-gated ion-channel ligand-binding domain"/>
    <property type="match status" value="1"/>
</dbReference>
<dbReference type="InterPro" id="IPR006029">
    <property type="entry name" value="Neurotrans-gated_channel_TM"/>
</dbReference>
<dbReference type="RefSeq" id="XP_011450863.2">
    <property type="nucleotide sequence ID" value="XM_011452561.4"/>
</dbReference>
<evidence type="ECO:0000256" key="2">
    <source>
        <dbReference type="ARBA" id="ARBA00022692"/>
    </source>
</evidence>
<feature type="transmembrane region" description="Helical" evidence="5">
    <location>
        <begin position="243"/>
        <end position="267"/>
    </location>
</feature>
<name>A0A8W8JZH9_MAGGI</name>
<dbReference type="KEGG" id="crg:105344716"/>
<dbReference type="FunFam" id="2.70.170.10:FF:000030">
    <property type="entry name" value="AcetylCholine Receptor"/>
    <property type="match status" value="1"/>
</dbReference>
<feature type="chain" id="PRO_5042311015" description="Neuronal acetylcholine receptor subunit alpha-10" evidence="5">
    <location>
        <begin position="28"/>
        <end position="476"/>
    </location>
</feature>
<dbReference type="EnsemblMetazoa" id="G21479.15">
    <property type="protein sequence ID" value="G21479.15:cds"/>
    <property type="gene ID" value="G21479"/>
</dbReference>
<sequence length="476" mass="54922">MLFLDHGLVSTLLSILSLSCVFCLCGGKKQVDFDLHNHLLNPKRYNPAIIPTCGKDDNVTVKIGVALRDIVEVVEKQQIIRVKVWVRLRWKDCMLQWDPLLFQNKTELVVPYSEIWIPDITLYEGISDEENMPGMRDYRASISSTGNVMYNFPTILTITCRITVTYFPFDHQVCKLKLGSWIYSGKYIDLENLWEKVDVSNFLTHNEWDVVDTLAKKNNIFYICCPDPYPDITFHIHLKRKPIFYTITIIFPGFLINILTFMGFVLPPFSEEKITLHITVLLSTTVFLLLVQDKLPSSSEGFPFLAAYFAVSMGLVCISCVFSAIVMYLYYRIPEEHHIPWLVRYIFLDKLREILCVKGEKALNDESVVQITDIRSVKTGESLSQTKCVEIHSGSEYRIEPGHSLSMEGEIPEYAEDSNHRHQSCGNERHITNEWKLFSNVLDRFFMSVYLCLTIANNVVFFSIINNYDGKDIPLQ</sequence>
<feature type="domain" description="Neurotransmitter-gated ion-channel transmembrane" evidence="7">
    <location>
        <begin position="249"/>
        <end position="462"/>
    </location>
</feature>
<proteinExistence type="inferred from homology"/>
<evidence type="ECO:0000313" key="8">
    <source>
        <dbReference type="EnsemblMetazoa" id="G21479.7:cds"/>
    </source>
</evidence>
<dbReference type="RefSeq" id="XP_019929418.2">
    <property type="nucleotide sequence ID" value="XM_020073859.3"/>
</dbReference>
<dbReference type="InterPro" id="IPR018000">
    <property type="entry name" value="Neurotransmitter_ion_chnl_CS"/>
</dbReference>
<keyword evidence="2 5" id="KW-0812">Transmembrane</keyword>
<feature type="domain" description="Neurotransmitter-gated ion-channel ligand-binding" evidence="6">
    <location>
        <begin position="35"/>
        <end position="242"/>
    </location>
</feature>
<dbReference type="PANTHER" id="PTHR18945">
    <property type="entry name" value="NEUROTRANSMITTER GATED ION CHANNEL"/>
    <property type="match status" value="1"/>
</dbReference>
<dbReference type="GO" id="GO:0016020">
    <property type="term" value="C:membrane"/>
    <property type="evidence" value="ECO:0007669"/>
    <property type="project" value="UniProtKB-SubCell"/>
</dbReference>
<dbReference type="Pfam" id="PF02932">
    <property type="entry name" value="Neur_chan_memb"/>
    <property type="match status" value="1"/>
</dbReference>
<dbReference type="RefSeq" id="XP_034337064.1">
    <property type="nucleotide sequence ID" value="XM_034481173.2"/>
</dbReference>
<dbReference type="EnsemblMetazoa" id="G21479.8">
    <property type="protein sequence ID" value="G21479.8:cds"/>
    <property type="gene ID" value="G21479"/>
</dbReference>
<keyword evidence="5" id="KW-0406">Ion transport</keyword>
<accession>A0A8W8JZH9</accession>